<protein>
    <submittedName>
        <fullName evidence="2">Uncharacterized protein</fullName>
    </submittedName>
</protein>
<comment type="caution">
    <text evidence="2">The sequence shown here is derived from an EMBL/GenBank/DDBJ whole genome shotgun (WGS) entry which is preliminary data.</text>
</comment>
<sequence>MYVYRPRTRLTALAVAVGAALLALQAVGDATDPPAGAPEDAAACLLAEDFSEAAEAACSSSPLAEGLPPTGGG</sequence>
<feature type="signal peptide" evidence="1">
    <location>
        <begin position="1"/>
        <end position="28"/>
    </location>
</feature>
<dbReference type="Proteomes" id="UP000567795">
    <property type="component" value="Unassembled WGS sequence"/>
</dbReference>
<keyword evidence="3" id="KW-1185">Reference proteome</keyword>
<dbReference type="RefSeq" id="WP_179813615.1">
    <property type="nucleotide sequence ID" value="NZ_JACBZD010000001.1"/>
</dbReference>
<feature type="chain" id="PRO_5039146695" evidence="1">
    <location>
        <begin position="29"/>
        <end position="73"/>
    </location>
</feature>
<evidence type="ECO:0000256" key="1">
    <source>
        <dbReference type="SAM" id="SignalP"/>
    </source>
</evidence>
<gene>
    <name evidence="2" type="ORF">FHU37_001705</name>
</gene>
<dbReference type="EMBL" id="JACBZD010000001">
    <property type="protein sequence ID" value="NYI04762.1"/>
    <property type="molecule type" value="Genomic_DNA"/>
</dbReference>
<evidence type="ECO:0000313" key="3">
    <source>
        <dbReference type="Proteomes" id="UP000567795"/>
    </source>
</evidence>
<proteinExistence type="predicted"/>
<reference evidence="2 3" key="1">
    <citation type="submission" date="2020-07" db="EMBL/GenBank/DDBJ databases">
        <title>Sequencing the genomes of 1000 actinobacteria strains.</title>
        <authorList>
            <person name="Klenk H.-P."/>
        </authorList>
    </citation>
    <scope>NUCLEOTIDE SEQUENCE [LARGE SCALE GENOMIC DNA]</scope>
    <source>
        <strain evidence="2 3">DSM 42178</strain>
    </source>
</reference>
<organism evidence="2 3">
    <name type="scientific">Allostreptomyces psammosilenae</name>
    <dbReference type="NCBI Taxonomy" id="1892865"/>
    <lineage>
        <taxon>Bacteria</taxon>
        <taxon>Bacillati</taxon>
        <taxon>Actinomycetota</taxon>
        <taxon>Actinomycetes</taxon>
        <taxon>Kitasatosporales</taxon>
        <taxon>Streptomycetaceae</taxon>
        <taxon>Allostreptomyces</taxon>
    </lineage>
</organism>
<dbReference type="AlphaFoldDB" id="A0A853A2M1"/>
<keyword evidence="1" id="KW-0732">Signal</keyword>
<name>A0A853A2M1_9ACTN</name>
<evidence type="ECO:0000313" key="2">
    <source>
        <dbReference type="EMBL" id="NYI04762.1"/>
    </source>
</evidence>
<accession>A0A853A2M1</accession>